<evidence type="ECO:0000313" key="2">
    <source>
        <dbReference type="EMBL" id="MVZ63645.1"/>
    </source>
</evidence>
<evidence type="ECO:0000256" key="1">
    <source>
        <dbReference type="SAM" id="Phobius"/>
    </source>
</evidence>
<feature type="transmembrane region" description="Helical" evidence="1">
    <location>
        <begin position="114"/>
        <end position="135"/>
    </location>
</feature>
<keyword evidence="1" id="KW-0812">Transmembrane</keyword>
<name>A0A6N8L1N6_9SPHI</name>
<evidence type="ECO:0008006" key="4">
    <source>
        <dbReference type="Google" id="ProtNLM"/>
    </source>
</evidence>
<comment type="caution">
    <text evidence="2">The sequence shown here is derived from an EMBL/GenBank/DDBJ whole genome shotgun (WGS) entry which is preliminary data.</text>
</comment>
<dbReference type="Proteomes" id="UP000435036">
    <property type="component" value="Unassembled WGS sequence"/>
</dbReference>
<dbReference type="AlphaFoldDB" id="A0A6N8L1N6"/>
<organism evidence="2 3">
    <name type="scientific">Sphingobacterium humi</name>
    <dbReference type="NCBI Taxonomy" id="1796905"/>
    <lineage>
        <taxon>Bacteria</taxon>
        <taxon>Pseudomonadati</taxon>
        <taxon>Bacteroidota</taxon>
        <taxon>Sphingobacteriia</taxon>
        <taxon>Sphingobacteriales</taxon>
        <taxon>Sphingobacteriaceae</taxon>
        <taxon>Sphingobacterium</taxon>
    </lineage>
</organism>
<feature type="transmembrane region" description="Helical" evidence="1">
    <location>
        <begin position="55"/>
        <end position="71"/>
    </location>
</feature>
<sequence>MKIQSVWIGSISIPYIYLSLRKFLLQSVAYKAALLFSLFSHVVIYSVVFNRDPHIYLVFVLASYLLVHFDTKKFVFIKLFGLMLLAMGFRLEHGLFFSVFIIGYFYLKATKNKSLLLVLFAVLPVFFAIFSPSFLDKYGDNSEAYQNQIDRVERTSFSAGAALSKLPPGLKQIAMGINSQIASAVPFWRGWKPEPNDPNFRRFPVPGYFTSWRFMEGVAGVFWFFVWGIVVAGFVRGVHKFVPQEIKIPFYIGVLLILVASSSINIRRIYCVYPAIYIYATYIYVLLPPFFRNQAIRYSAITLVAFYCIYLSLKGF</sequence>
<keyword evidence="1" id="KW-0472">Membrane</keyword>
<keyword evidence="3" id="KW-1185">Reference proteome</keyword>
<reference evidence="2 3" key="1">
    <citation type="submission" date="2019-12" db="EMBL/GenBank/DDBJ databases">
        <authorList>
            <person name="Dong K."/>
        </authorList>
    </citation>
    <scope>NUCLEOTIDE SEQUENCE [LARGE SCALE GENOMIC DNA]</scope>
    <source>
        <strain evidence="2 3">JCM 31225</strain>
    </source>
</reference>
<proteinExistence type="predicted"/>
<dbReference type="OrthoDB" id="641239at2"/>
<feature type="transmembrane region" description="Helical" evidence="1">
    <location>
        <begin position="272"/>
        <end position="288"/>
    </location>
</feature>
<feature type="transmembrane region" description="Helical" evidence="1">
    <location>
        <begin position="248"/>
        <end position="266"/>
    </location>
</feature>
<accession>A0A6N8L1N6</accession>
<feature type="transmembrane region" description="Helical" evidence="1">
    <location>
        <begin position="28"/>
        <end position="48"/>
    </location>
</feature>
<evidence type="ECO:0000313" key="3">
    <source>
        <dbReference type="Proteomes" id="UP000435036"/>
    </source>
</evidence>
<dbReference type="RefSeq" id="WP_160370362.1">
    <property type="nucleotide sequence ID" value="NZ_WSQA01000014.1"/>
</dbReference>
<protein>
    <recommendedName>
        <fullName evidence="4">Glycosyltransferase RgtA/B/C/D-like domain-containing protein</fullName>
    </recommendedName>
</protein>
<feature type="transmembrane region" description="Helical" evidence="1">
    <location>
        <begin position="217"/>
        <end position="236"/>
    </location>
</feature>
<feature type="transmembrane region" description="Helical" evidence="1">
    <location>
        <begin position="83"/>
        <end position="107"/>
    </location>
</feature>
<gene>
    <name evidence="2" type="ORF">GQF63_16580</name>
</gene>
<feature type="transmembrane region" description="Helical" evidence="1">
    <location>
        <begin position="295"/>
        <end position="313"/>
    </location>
</feature>
<dbReference type="EMBL" id="WSQA01000014">
    <property type="protein sequence ID" value="MVZ63645.1"/>
    <property type="molecule type" value="Genomic_DNA"/>
</dbReference>
<keyword evidence="1" id="KW-1133">Transmembrane helix</keyword>